<gene>
    <name evidence="2" type="ORF">FSAL1345_LOCUS896</name>
</gene>
<feature type="region of interest" description="Disordered" evidence="1">
    <location>
        <begin position="1"/>
        <end position="31"/>
    </location>
</feature>
<evidence type="ECO:0000256" key="1">
    <source>
        <dbReference type="SAM" id="MobiDB-lite"/>
    </source>
</evidence>
<protein>
    <submittedName>
        <fullName evidence="2">Uncharacterized protein</fullName>
    </submittedName>
</protein>
<accession>A0A7S3MU01</accession>
<dbReference type="AlphaFoldDB" id="A0A7S3MU01"/>
<dbReference type="EMBL" id="HBIF01001048">
    <property type="protein sequence ID" value="CAE0317627.1"/>
    <property type="molecule type" value="Transcribed_RNA"/>
</dbReference>
<proteinExistence type="predicted"/>
<organism evidence="2">
    <name type="scientific">Fabrea salina</name>
    <dbReference type="NCBI Taxonomy" id="342563"/>
    <lineage>
        <taxon>Eukaryota</taxon>
        <taxon>Sar</taxon>
        <taxon>Alveolata</taxon>
        <taxon>Ciliophora</taxon>
        <taxon>Postciliodesmatophora</taxon>
        <taxon>Heterotrichea</taxon>
        <taxon>Heterotrichida</taxon>
        <taxon>Fabreidae</taxon>
        <taxon>Fabrea</taxon>
    </lineage>
</organism>
<sequence length="258" mass="30289">MGNKLQEMKQERSAANPKSTSFKSRFLASPGFKPRMESEGELLDISNQEIQFGKLTKSNLKLVLTKSKDEGSKTYYKLKDEFRQQRKDFWTKARHWGSKYEDLCLELKNNLHRMITTQNKELEKALKETGNSVLENYGLDEKIFEMSILEHASDPLILEMIENLNSFPPKVPPIVYIDQLLEICSFRVNRLEELSRSVRNQPNKQVIVKVLLADETFELYNLEEEEIEWAFKTLKVSEDDPILEEFRQLQERFSKALM</sequence>
<feature type="compositionally biased region" description="Basic and acidic residues" evidence="1">
    <location>
        <begin position="1"/>
        <end position="12"/>
    </location>
</feature>
<evidence type="ECO:0000313" key="2">
    <source>
        <dbReference type="EMBL" id="CAE0317627.1"/>
    </source>
</evidence>
<name>A0A7S3MU01_9CILI</name>
<reference evidence="2" key="1">
    <citation type="submission" date="2021-01" db="EMBL/GenBank/DDBJ databases">
        <authorList>
            <person name="Corre E."/>
            <person name="Pelletier E."/>
            <person name="Niang G."/>
            <person name="Scheremetjew M."/>
            <person name="Finn R."/>
            <person name="Kale V."/>
            <person name="Holt S."/>
            <person name="Cochrane G."/>
            <person name="Meng A."/>
            <person name="Brown T."/>
            <person name="Cohen L."/>
        </authorList>
    </citation>
    <scope>NUCLEOTIDE SEQUENCE</scope>
</reference>